<dbReference type="EMBL" id="JACWMS010000001">
    <property type="protein sequence ID" value="MBD1318826.1"/>
    <property type="molecule type" value="Genomic_DNA"/>
</dbReference>
<sequence>MAETPCDLLISNAYIYVDTDWEVPDGWIAISDGRIHSIGTATDEIPDARSRIDARGRLVTPGLINVHHHMYQNLTRSYAPVVNAGLFDWLTTLYPLWARVDDEAVYLSTWVAMAELLLGGCTLSSDHMYLHPRDGLIDAQIRASRDLGFRFYANRGSMTRSTADGGLPPVQVVQEPDVILADSERLIDAYHDPSPGAMSRVALAPCSPFSVTAELMSDTAALAESRDVRLHTHLAEDHDELAYCREVYGMSPVDYFDSVGWLQSRSWVAHFIYPSDDEQARMGAAGVGVAHCPSSNMLIGGGTADVARLRALGAPVGLGCDGSASTDHGSMWLEARAALTLGRYRGGSTAMTARDVLNIATRGSAACLGWDDETGHLRPGSCADLVIWTGSAMALAGAITDPVEAWLRCGPMSADTTIVAGRILVRDGQIQNSAASDIVTAHTVEARRIQGVAL</sequence>
<dbReference type="RefSeq" id="WP_190265835.1">
    <property type="nucleotide sequence ID" value="NZ_BAABAD010000003.1"/>
</dbReference>
<name>A0ABR7W8I4_9ACTN</name>
<dbReference type="InterPro" id="IPR006680">
    <property type="entry name" value="Amidohydro-rel"/>
</dbReference>
<dbReference type="Proteomes" id="UP000602395">
    <property type="component" value="Unassembled WGS sequence"/>
</dbReference>
<dbReference type="NCBIfam" id="NF006055">
    <property type="entry name" value="PRK08203.1"/>
    <property type="match status" value="1"/>
</dbReference>
<keyword evidence="1 3" id="KW-0378">Hydrolase</keyword>
<dbReference type="InterPro" id="IPR050287">
    <property type="entry name" value="MTA/SAH_deaminase"/>
</dbReference>
<proteinExistence type="predicted"/>
<dbReference type="SUPFAM" id="SSF51556">
    <property type="entry name" value="Metallo-dependent hydrolases"/>
    <property type="match status" value="1"/>
</dbReference>
<keyword evidence="4" id="KW-1185">Reference proteome</keyword>
<dbReference type="PANTHER" id="PTHR43794:SF11">
    <property type="entry name" value="AMIDOHYDROLASE-RELATED DOMAIN-CONTAINING PROTEIN"/>
    <property type="match status" value="1"/>
</dbReference>
<evidence type="ECO:0000259" key="2">
    <source>
        <dbReference type="Pfam" id="PF01979"/>
    </source>
</evidence>
<dbReference type="SUPFAM" id="SSF51338">
    <property type="entry name" value="Composite domain of metallo-dependent hydrolases"/>
    <property type="match status" value="1"/>
</dbReference>
<dbReference type="CDD" id="cd01298">
    <property type="entry name" value="ATZ_TRZ_like"/>
    <property type="match status" value="1"/>
</dbReference>
<dbReference type="EC" id="3.5.4.32" evidence="3"/>
<feature type="domain" description="Amidohydrolase-related" evidence="2">
    <location>
        <begin position="58"/>
        <end position="422"/>
    </location>
</feature>
<dbReference type="PANTHER" id="PTHR43794">
    <property type="entry name" value="AMINOHYDROLASE SSNA-RELATED"/>
    <property type="match status" value="1"/>
</dbReference>
<dbReference type="Gene3D" id="2.30.40.10">
    <property type="entry name" value="Urease, subunit C, domain 1"/>
    <property type="match status" value="1"/>
</dbReference>
<reference evidence="3 4" key="1">
    <citation type="submission" date="2020-09" db="EMBL/GenBank/DDBJ databases">
        <title>Novel species in genus Gordonia.</title>
        <authorList>
            <person name="Zhang G."/>
        </authorList>
    </citation>
    <scope>NUCLEOTIDE SEQUENCE [LARGE SCALE GENOMIC DNA]</scope>
    <source>
        <strain evidence="3 4">ON-33</strain>
    </source>
</reference>
<evidence type="ECO:0000313" key="4">
    <source>
        <dbReference type="Proteomes" id="UP000602395"/>
    </source>
</evidence>
<evidence type="ECO:0000256" key="1">
    <source>
        <dbReference type="ARBA" id="ARBA00022801"/>
    </source>
</evidence>
<gene>
    <name evidence="3" type="ORF">IDF66_04455</name>
</gene>
<protein>
    <submittedName>
        <fullName evidence="3">8-oxoguanine deaminase</fullName>
        <ecNumber evidence="3">3.5.4.32</ecNumber>
    </submittedName>
</protein>
<accession>A0ABR7W8I4</accession>
<dbReference type="GO" id="GO:0102127">
    <property type="term" value="F:8-oxoguanine deaminase activity"/>
    <property type="evidence" value="ECO:0007669"/>
    <property type="project" value="UniProtKB-EC"/>
</dbReference>
<dbReference type="InterPro" id="IPR011059">
    <property type="entry name" value="Metal-dep_hydrolase_composite"/>
</dbReference>
<organism evidence="3 4">
    <name type="scientific">Gordonia hankookensis</name>
    <dbReference type="NCBI Taxonomy" id="589403"/>
    <lineage>
        <taxon>Bacteria</taxon>
        <taxon>Bacillati</taxon>
        <taxon>Actinomycetota</taxon>
        <taxon>Actinomycetes</taxon>
        <taxon>Mycobacteriales</taxon>
        <taxon>Gordoniaceae</taxon>
        <taxon>Gordonia</taxon>
    </lineage>
</organism>
<comment type="caution">
    <text evidence="3">The sequence shown here is derived from an EMBL/GenBank/DDBJ whole genome shotgun (WGS) entry which is preliminary data.</text>
</comment>
<dbReference type="Pfam" id="PF01979">
    <property type="entry name" value="Amidohydro_1"/>
    <property type="match status" value="1"/>
</dbReference>
<dbReference type="Gene3D" id="3.20.20.140">
    <property type="entry name" value="Metal-dependent hydrolases"/>
    <property type="match status" value="1"/>
</dbReference>
<evidence type="ECO:0000313" key="3">
    <source>
        <dbReference type="EMBL" id="MBD1318826.1"/>
    </source>
</evidence>
<dbReference type="InterPro" id="IPR032466">
    <property type="entry name" value="Metal_Hydrolase"/>
</dbReference>